<dbReference type="SUPFAM" id="SSF52151">
    <property type="entry name" value="FabD/lysophospholipase-like"/>
    <property type="match status" value="1"/>
</dbReference>
<dbReference type="SMART" id="SM00823">
    <property type="entry name" value="PKS_PP"/>
    <property type="match status" value="2"/>
</dbReference>
<dbReference type="InterPro" id="IPR020806">
    <property type="entry name" value="PKS_PP-bd"/>
</dbReference>
<accession>A0ABN3VAQ4</accession>
<dbReference type="InterPro" id="IPR016036">
    <property type="entry name" value="Malonyl_transacylase_ACP-bd"/>
</dbReference>
<dbReference type="Gene3D" id="1.10.1200.10">
    <property type="entry name" value="ACP-like"/>
    <property type="match status" value="3"/>
</dbReference>
<dbReference type="InterPro" id="IPR006162">
    <property type="entry name" value="Ppantetheine_attach_site"/>
</dbReference>
<dbReference type="PROSITE" id="PS52004">
    <property type="entry name" value="KS3_2"/>
    <property type="match status" value="1"/>
</dbReference>
<feature type="region of interest" description="C-terminal hotdog fold" evidence="4">
    <location>
        <begin position="1096"/>
        <end position="1237"/>
    </location>
</feature>
<dbReference type="InterPro" id="IPR016035">
    <property type="entry name" value="Acyl_Trfase/lysoPLipase"/>
</dbReference>
<dbReference type="PROSITE" id="PS50075">
    <property type="entry name" value="CARRIER"/>
    <property type="match status" value="2"/>
</dbReference>
<evidence type="ECO:0000256" key="3">
    <source>
        <dbReference type="ARBA" id="ARBA00022679"/>
    </source>
</evidence>
<dbReference type="SMART" id="SM00822">
    <property type="entry name" value="PKS_KR"/>
    <property type="match status" value="1"/>
</dbReference>
<dbReference type="Pfam" id="PF16197">
    <property type="entry name" value="KAsynt_C_assoc"/>
    <property type="match status" value="1"/>
</dbReference>
<dbReference type="Pfam" id="PF00550">
    <property type="entry name" value="PP-binding"/>
    <property type="match status" value="2"/>
</dbReference>
<dbReference type="RefSeq" id="WP_344679486.1">
    <property type="nucleotide sequence ID" value="NZ_BAAAUX010000011.1"/>
</dbReference>
<evidence type="ECO:0000256" key="4">
    <source>
        <dbReference type="PROSITE-ProRule" id="PRU01363"/>
    </source>
</evidence>
<dbReference type="Pfam" id="PF02801">
    <property type="entry name" value="Ketoacyl-synt_C"/>
    <property type="match status" value="1"/>
</dbReference>
<dbReference type="SUPFAM" id="SSF47336">
    <property type="entry name" value="ACP-like"/>
    <property type="match status" value="3"/>
</dbReference>
<evidence type="ECO:0000313" key="9">
    <source>
        <dbReference type="Proteomes" id="UP001500979"/>
    </source>
</evidence>
<dbReference type="InterPro" id="IPR032821">
    <property type="entry name" value="PKS_assoc"/>
</dbReference>
<keyword evidence="3" id="KW-0808">Transferase</keyword>
<dbReference type="InterPro" id="IPR001031">
    <property type="entry name" value="Thioesterase"/>
</dbReference>
<dbReference type="InterPro" id="IPR057326">
    <property type="entry name" value="KR_dom"/>
</dbReference>
<keyword evidence="1" id="KW-0596">Phosphopantetheine</keyword>
<reference evidence="8 9" key="1">
    <citation type="journal article" date="2019" name="Int. J. Syst. Evol. Microbiol.">
        <title>The Global Catalogue of Microorganisms (GCM) 10K type strain sequencing project: providing services to taxonomists for standard genome sequencing and annotation.</title>
        <authorList>
            <consortium name="The Broad Institute Genomics Platform"/>
            <consortium name="The Broad Institute Genome Sequencing Center for Infectious Disease"/>
            <person name="Wu L."/>
            <person name="Ma J."/>
        </authorList>
    </citation>
    <scope>NUCLEOTIDE SEQUENCE [LARGE SCALE GENOMIC DNA]</scope>
    <source>
        <strain evidence="8 9">JCM 9383</strain>
    </source>
</reference>
<dbReference type="Gene3D" id="3.40.47.10">
    <property type="match status" value="1"/>
</dbReference>
<dbReference type="InterPro" id="IPR014043">
    <property type="entry name" value="Acyl_transferase_dom"/>
</dbReference>
<dbReference type="EMBL" id="BAAAUX010000011">
    <property type="protein sequence ID" value="GAA2787282.1"/>
    <property type="molecule type" value="Genomic_DNA"/>
</dbReference>
<dbReference type="InterPro" id="IPR016039">
    <property type="entry name" value="Thiolase-like"/>
</dbReference>
<dbReference type="Pfam" id="PF00698">
    <property type="entry name" value="Acyl_transf_1"/>
    <property type="match status" value="1"/>
</dbReference>
<dbReference type="Proteomes" id="UP001500979">
    <property type="component" value="Unassembled WGS sequence"/>
</dbReference>
<dbReference type="Pfam" id="PF00109">
    <property type="entry name" value="ketoacyl-synt"/>
    <property type="match status" value="1"/>
</dbReference>
<dbReference type="CDD" id="cd08955">
    <property type="entry name" value="KR_2_FAS_SDR_x"/>
    <property type="match status" value="1"/>
</dbReference>
<evidence type="ECO:0000259" key="5">
    <source>
        <dbReference type="PROSITE" id="PS50075"/>
    </source>
</evidence>
<dbReference type="CDD" id="cd00833">
    <property type="entry name" value="PKS"/>
    <property type="match status" value="1"/>
</dbReference>
<dbReference type="InterPro" id="IPR009081">
    <property type="entry name" value="PP-bd_ACP"/>
</dbReference>
<comment type="caution">
    <text evidence="8">The sequence shown here is derived from an EMBL/GenBank/DDBJ whole genome shotgun (WGS) entry which is preliminary data.</text>
</comment>
<feature type="active site" description="Proton donor; for dehydratase activity" evidence="4">
    <location>
        <position position="1153"/>
    </location>
</feature>
<dbReference type="SMART" id="SM00826">
    <property type="entry name" value="PKS_DH"/>
    <property type="match status" value="1"/>
</dbReference>
<dbReference type="InterPro" id="IPR036736">
    <property type="entry name" value="ACP-like_sf"/>
</dbReference>
<keyword evidence="2" id="KW-0597">Phosphoprotein</keyword>
<dbReference type="InterPro" id="IPR049900">
    <property type="entry name" value="PKS_mFAS_DH"/>
</dbReference>
<evidence type="ECO:0000313" key="8">
    <source>
        <dbReference type="EMBL" id="GAA2787282.1"/>
    </source>
</evidence>
<dbReference type="InterPro" id="IPR014030">
    <property type="entry name" value="Ketoacyl_synth_N"/>
</dbReference>
<protein>
    <submittedName>
        <fullName evidence="8">Type I polyketide synthase</fullName>
    </submittedName>
</protein>
<dbReference type="InterPro" id="IPR049552">
    <property type="entry name" value="PKS_DH_N"/>
</dbReference>
<dbReference type="SUPFAM" id="SSF51735">
    <property type="entry name" value="NAD(P)-binding Rossmann-fold domains"/>
    <property type="match status" value="2"/>
</dbReference>
<evidence type="ECO:0000256" key="1">
    <source>
        <dbReference type="ARBA" id="ARBA00022450"/>
    </source>
</evidence>
<dbReference type="PANTHER" id="PTHR43775">
    <property type="entry name" value="FATTY ACID SYNTHASE"/>
    <property type="match status" value="1"/>
</dbReference>
<dbReference type="Gene3D" id="3.40.50.1820">
    <property type="entry name" value="alpha/beta hydrolase"/>
    <property type="match status" value="1"/>
</dbReference>
<dbReference type="Pfam" id="PF00975">
    <property type="entry name" value="Thioesterase"/>
    <property type="match status" value="1"/>
</dbReference>
<dbReference type="InterPro" id="IPR029058">
    <property type="entry name" value="AB_hydrolase_fold"/>
</dbReference>
<dbReference type="InterPro" id="IPR013968">
    <property type="entry name" value="PKS_KR"/>
</dbReference>
<dbReference type="Gene3D" id="3.40.366.10">
    <property type="entry name" value="Malonyl-Coenzyme A Acyl Carrier Protein, domain 2"/>
    <property type="match status" value="1"/>
</dbReference>
<evidence type="ECO:0000256" key="2">
    <source>
        <dbReference type="ARBA" id="ARBA00022553"/>
    </source>
</evidence>
<dbReference type="InterPro" id="IPR042104">
    <property type="entry name" value="PKS_dehydratase_sf"/>
</dbReference>
<dbReference type="SUPFAM" id="SSF55048">
    <property type="entry name" value="Probable ACP-binding domain of malonyl-CoA ACP transacylase"/>
    <property type="match status" value="1"/>
</dbReference>
<feature type="active site" description="Proton acceptor; for dehydratase activity" evidence="4">
    <location>
        <position position="995"/>
    </location>
</feature>
<feature type="domain" description="Carrier" evidence="5">
    <location>
        <begin position="1"/>
        <end position="76"/>
    </location>
</feature>
<feature type="domain" description="Carrier" evidence="5">
    <location>
        <begin position="1685"/>
        <end position="1762"/>
    </location>
</feature>
<dbReference type="InterPro" id="IPR018201">
    <property type="entry name" value="Ketoacyl_synth_AS"/>
</dbReference>
<organism evidence="8 9">
    <name type="scientific">Saccharopolyspora taberi</name>
    <dbReference type="NCBI Taxonomy" id="60895"/>
    <lineage>
        <taxon>Bacteria</taxon>
        <taxon>Bacillati</taxon>
        <taxon>Actinomycetota</taxon>
        <taxon>Actinomycetes</taxon>
        <taxon>Pseudonocardiales</taxon>
        <taxon>Pseudonocardiaceae</taxon>
        <taxon>Saccharopolyspora</taxon>
    </lineage>
</organism>
<dbReference type="Pfam" id="PF21089">
    <property type="entry name" value="PKS_DH_N"/>
    <property type="match status" value="1"/>
</dbReference>
<dbReference type="InterPro" id="IPR014031">
    <property type="entry name" value="Ketoacyl_synth_C"/>
</dbReference>
<dbReference type="SUPFAM" id="SSF53474">
    <property type="entry name" value="alpha/beta-Hydrolases"/>
    <property type="match status" value="1"/>
</dbReference>
<dbReference type="SMART" id="SM01294">
    <property type="entry name" value="PKS_PP_betabranch"/>
    <property type="match status" value="1"/>
</dbReference>
<dbReference type="InterPro" id="IPR036291">
    <property type="entry name" value="NAD(P)-bd_dom_sf"/>
</dbReference>
<evidence type="ECO:0000259" key="6">
    <source>
        <dbReference type="PROSITE" id="PS52004"/>
    </source>
</evidence>
<dbReference type="InterPro" id="IPR001227">
    <property type="entry name" value="Ac_transferase_dom_sf"/>
</dbReference>
<dbReference type="Gene3D" id="3.10.129.110">
    <property type="entry name" value="Polyketide synthase dehydratase"/>
    <property type="match status" value="1"/>
</dbReference>
<feature type="region of interest" description="N-terminal hotdog fold" evidence="4">
    <location>
        <begin position="964"/>
        <end position="1086"/>
    </location>
</feature>
<dbReference type="InterPro" id="IPR049551">
    <property type="entry name" value="PKS_DH_C"/>
</dbReference>
<dbReference type="Gene3D" id="3.30.70.3290">
    <property type="match status" value="1"/>
</dbReference>
<dbReference type="SMART" id="SM00825">
    <property type="entry name" value="PKS_KS"/>
    <property type="match status" value="1"/>
</dbReference>
<proteinExistence type="predicted"/>
<dbReference type="SMART" id="SM00827">
    <property type="entry name" value="PKS_AT"/>
    <property type="match status" value="1"/>
</dbReference>
<dbReference type="PROSITE" id="PS00012">
    <property type="entry name" value="PHOSPHOPANTETHEINE"/>
    <property type="match status" value="1"/>
</dbReference>
<dbReference type="InterPro" id="IPR020807">
    <property type="entry name" value="PKS_DH"/>
</dbReference>
<dbReference type="SUPFAM" id="SSF53901">
    <property type="entry name" value="Thiolase-like"/>
    <property type="match status" value="1"/>
</dbReference>
<dbReference type="InterPro" id="IPR020841">
    <property type="entry name" value="PKS_Beta-ketoAc_synthase_dom"/>
</dbReference>
<feature type="domain" description="Ketosynthase family 3 (KS3)" evidence="6">
    <location>
        <begin position="87"/>
        <end position="509"/>
    </location>
</feature>
<dbReference type="Gene3D" id="3.40.50.720">
    <property type="entry name" value="NAD(P)-binding Rossmann-like Domain"/>
    <property type="match status" value="1"/>
</dbReference>
<gene>
    <name evidence="8" type="ORF">GCM10010470_22150</name>
</gene>
<dbReference type="PROSITE" id="PS52019">
    <property type="entry name" value="PKS_MFAS_DH"/>
    <property type="match status" value="1"/>
</dbReference>
<dbReference type="PANTHER" id="PTHR43775:SF37">
    <property type="entry name" value="SI:DKEY-61P9.11"/>
    <property type="match status" value="1"/>
</dbReference>
<dbReference type="Pfam" id="PF14765">
    <property type="entry name" value="PS-DH"/>
    <property type="match status" value="1"/>
</dbReference>
<keyword evidence="9" id="KW-1185">Reference proteome</keyword>
<feature type="domain" description="PKS/mFAS DH" evidence="7">
    <location>
        <begin position="964"/>
        <end position="1237"/>
    </location>
</feature>
<dbReference type="Pfam" id="PF08659">
    <property type="entry name" value="KR"/>
    <property type="match status" value="1"/>
</dbReference>
<dbReference type="PROSITE" id="PS00606">
    <property type="entry name" value="KS3_1"/>
    <property type="match status" value="1"/>
</dbReference>
<evidence type="ECO:0000259" key="7">
    <source>
        <dbReference type="PROSITE" id="PS52019"/>
    </source>
</evidence>
<dbReference type="InterPro" id="IPR050091">
    <property type="entry name" value="PKS_NRPS_Biosynth_Enz"/>
</dbReference>
<sequence length="2127" mass="226022">MAERGDIREWLGSRVAALVGAPVDEDRPFDELGLSSRDAVAVSGELAERLDRPLPPTLLWEHPTIARLVEHLEGGPAPAPPPESGPGEPIAVIGLGCRFPGGATGPGGFWGLLRSGRDGVGAVPPGRWESFTGPGQVVPAGLSGSGGFLERVDEFDAEFFGISPREAAAMDPQQRLLLEVAWEAVEHAGLPASSVRGSATGVFVGVSSAEYGFLTTRDLHRVDAWTGTGAATSIIANRLSYFLDLRGPSMTVDTACSSSLVAVHQACASLRRGESRTALAAGVNLLLSPAITASFGRAEALASDGRCKAFDAGADGIVRGEGCGVVVLKRLADARRDGDRILALIRGSAVNSDGRSNGLMAPNPESQADLLRAAYADADLDPSVVDYVEAHGTGTQLGDPIEARALGAVLGTGRAADRPLLLGSVKTNIGHLEAAAGIAGLIKVVLAFRHGEIPPSLHYTAPNPHIPFEQDHLEVVADTRSWPRYSGTARAGVSGFGFGGTNAHVVVEAWPRERPRRRSEDQVHTLLVSGQSEQRLRRAAGDLANWLDLPNGPELADVGHTLLRRRTHHQARGVVVGRDRESLVEGLRALAENRQTSTARLDAADARSPGVVWVFSGHGSQWPGMCRRLLADEPAFARAIERQDPEFASQTGFSLADALAQGREFGDVREVQLGIFGVQVALSELWQAHGVRPAAVIGHSMGEVAAAVVAGALDFATGLRVMAVRARLLSEVDGEGGGAMAVVEKSPSLVDEMAPWFPGVSVAVRTSPNRCTIAGPADEVAMLVRHVDGGGGFARLLDVSGAGHTAAVDPMLDRLRRELGDLDVRPASTTVYSTSAEDPKEPAAFDAEYWVRNLRSPVRFEQAVRAAAEDGFNTFVEISPHPVATAGIEETLAGTPRPLVVFSSRRNTDDTVTFRGNLAALQARGLAADTDRYRDGQLVDLPAHPWQRQRHWAVVKTAAQAGAHRLLGAHVELPDGQHVWQLRLDADLLPWLSDHRVHDVAILPGTAYLDMVLSAAAEAFGIDVTGLLVEELGLHQMLRLDDELELTTTLEFTGADSARISVHTRSAAGAWILHASAVVSQATGGPVTTPVDDDGASPVDLYPALRALGQHYGPAFQGVAEVRGTGGEAVANVQRPDSAGDDTGFAVHPAMSDACLQSLIAAGLAPDSPAAGLHVPVALGGIRVWRTVPPAVRCHARLAAAGNGELTGSVLVVDPDGEPVLEFARVRTRPLDERALPAPITDAFLETRWESSELPPRSNEPRNWLLIGEDTGTAWALRVGGGQVVTDPGHREADVADALDKLAADPVLPIGGVVVEASHGAEPDLLARVARVVRVLQHRPKTRLWLVTRGTGSWLRALVRVLAIEHPGLRASLVDLAEAGPDALVTELLADSAEDEVSWRGSDRLVARLHRAERPPARTGRAVRPGGYVITGGLGALGLVVARWLAERGARRIVLNSRRGLSDAEQLSELTARGAEVEVVTGDVSVPGVAKRLIDHATRDGMRLCGVVHAAGVLCDQPVTELGEDAVREVWKSKVDGARRLHEATVGVELDWWVVFSSAAGLLGSPGQAAYATANAALDELVLRRRELGLPATSIQWGAWEDTEAADGPLSGVLGGLTAEDGIEALEAVLRSKRAVTGVSRLDIGRALDYFPELAHRPFFAPLVEVEPSGGGEDLEALRAMAPEAALAQITGRLTTEIATVLGTSKDNVDPARPLTMLGLDSLMAMRARGAIERHFGLEIGVPLLLRGASLNEIAAHLAQDLGVAVAGSAEAEAERVILPRDATERWVAQLWREALNLDVVGVTQDFRSVGGNDELAEHISEQISARLGAETPGLFAGPATVEHLADQVRSRFEAAAGPVRVLRAGGSRPPLFLFHPAGGPTSVYQPLAERLGDGQPCYGMERLDELHDVPGKARRYVELIREIQPGGPYRLAGWSFGGCLAYETAQQLTAVGAEVELVALVDTILPLAAPAGATERDVVGERLRRFAEHIERTYGHRLEVPPDDLGEEEQMRRVMEALAAPELGIGAGVLRHQYTSYVDARVAENYSPRPYGGRVVLYRAQDAEDTMTTLDPRYLRTDEALGWDEHVPALEVVRIPGNHLSLIDPPQVDVLAGHLRPLLEATDGGR</sequence>
<name>A0ABN3VAQ4_9PSEU</name>